<dbReference type="InterPro" id="IPR036874">
    <property type="entry name" value="Carbonic_anhydrase_sf"/>
</dbReference>
<name>A0A1R1Y1P8_9FUNG</name>
<comment type="catalytic activity">
    <reaction evidence="6 8">
        <text>hydrogencarbonate + H(+) = CO2 + H2O</text>
        <dbReference type="Rhea" id="RHEA:10748"/>
        <dbReference type="ChEBI" id="CHEBI:15377"/>
        <dbReference type="ChEBI" id="CHEBI:15378"/>
        <dbReference type="ChEBI" id="CHEBI:16526"/>
        <dbReference type="ChEBI" id="CHEBI:17544"/>
        <dbReference type="EC" id="4.2.1.1"/>
    </reaction>
</comment>
<evidence type="ECO:0000256" key="3">
    <source>
        <dbReference type="ARBA" id="ARBA00022723"/>
    </source>
</evidence>
<comment type="function">
    <text evidence="8">Reversible hydration of carbon dioxide.</text>
</comment>
<dbReference type="GO" id="GO:0071244">
    <property type="term" value="P:cellular response to carbon dioxide"/>
    <property type="evidence" value="ECO:0007669"/>
    <property type="project" value="TreeGrafter"/>
</dbReference>
<evidence type="ECO:0000313" key="9">
    <source>
        <dbReference type="EMBL" id="OMJ20828.1"/>
    </source>
</evidence>
<accession>A0A1R1Y1P8</accession>
<evidence type="ECO:0000256" key="5">
    <source>
        <dbReference type="ARBA" id="ARBA00023239"/>
    </source>
</evidence>
<protein>
    <recommendedName>
        <fullName evidence="2 8">Carbonic anhydrase</fullName>
        <ecNumber evidence="2 8">4.2.1.1</ecNumber>
    </recommendedName>
    <alternativeName>
        <fullName evidence="8">Carbonate dehydratase</fullName>
    </alternativeName>
</protein>
<dbReference type="Proteomes" id="UP000187283">
    <property type="component" value="Unassembled WGS sequence"/>
</dbReference>
<dbReference type="SUPFAM" id="SSF53056">
    <property type="entry name" value="beta-carbonic anhydrase, cab"/>
    <property type="match status" value="1"/>
</dbReference>
<dbReference type="GO" id="GO:0015976">
    <property type="term" value="P:carbon utilization"/>
    <property type="evidence" value="ECO:0007669"/>
    <property type="project" value="InterPro"/>
</dbReference>
<dbReference type="GO" id="GO:0008270">
    <property type="term" value="F:zinc ion binding"/>
    <property type="evidence" value="ECO:0007669"/>
    <property type="project" value="UniProtKB-UniRule"/>
</dbReference>
<dbReference type="AlphaFoldDB" id="A0A1R1Y1P8"/>
<keyword evidence="10" id="KW-1185">Reference proteome</keyword>
<reference evidence="9 10" key="1">
    <citation type="submission" date="2017-01" db="EMBL/GenBank/DDBJ databases">
        <authorList>
            <person name="Mah S.A."/>
            <person name="Swanson W.J."/>
            <person name="Moy G.W."/>
            <person name="Vacquier V.D."/>
        </authorList>
    </citation>
    <scope>NUCLEOTIDE SEQUENCE [LARGE SCALE GENOMIC DNA]</scope>
    <source>
        <strain evidence="9 10">GSMNP</strain>
    </source>
</reference>
<dbReference type="OrthoDB" id="10248475at2759"/>
<evidence type="ECO:0000313" key="10">
    <source>
        <dbReference type="Proteomes" id="UP000187283"/>
    </source>
</evidence>
<sequence length="137" mass="15347">MHRNVANTVPANDTETSTVLQYAINNLGVKDIVISGHTYCGGINAVLSGYDRLDRELKRWLAPVNEIYLKNKQTIDLISDPLAKSRKLAELNVLSVAKIVSELHPVLEARSRDIPINIHTLLYELDKGTFFNLNTSF</sequence>
<evidence type="ECO:0000256" key="1">
    <source>
        <dbReference type="ARBA" id="ARBA00006217"/>
    </source>
</evidence>
<dbReference type="SMART" id="SM00947">
    <property type="entry name" value="Pro_CA"/>
    <property type="match status" value="1"/>
</dbReference>
<keyword evidence="5 8" id="KW-0456">Lyase</keyword>
<dbReference type="STRING" id="133412.A0A1R1Y1P8"/>
<evidence type="ECO:0000256" key="2">
    <source>
        <dbReference type="ARBA" id="ARBA00012925"/>
    </source>
</evidence>
<evidence type="ECO:0000256" key="7">
    <source>
        <dbReference type="PIRSR" id="PIRSR601765-1"/>
    </source>
</evidence>
<dbReference type="EMBL" id="LSSN01001147">
    <property type="protein sequence ID" value="OMJ20828.1"/>
    <property type="molecule type" value="Genomic_DNA"/>
</dbReference>
<feature type="binding site" evidence="7">
    <location>
        <position position="40"/>
    </location>
    <ligand>
        <name>Zn(2+)</name>
        <dbReference type="ChEBI" id="CHEBI:29105"/>
    </ligand>
</feature>
<dbReference type="InterPro" id="IPR001765">
    <property type="entry name" value="Carbonic_anhydrase"/>
</dbReference>
<comment type="similarity">
    <text evidence="1 8">Belongs to the beta-class carbonic anhydrase family.</text>
</comment>
<feature type="binding site" evidence="7">
    <location>
        <position position="37"/>
    </location>
    <ligand>
        <name>Zn(2+)</name>
        <dbReference type="ChEBI" id="CHEBI:29105"/>
    </ligand>
</feature>
<evidence type="ECO:0000256" key="8">
    <source>
        <dbReference type="RuleBase" id="RU003956"/>
    </source>
</evidence>
<dbReference type="EC" id="4.2.1.1" evidence="2 8"/>
<keyword evidence="4 7" id="KW-0862">Zinc</keyword>
<comment type="cofactor">
    <cofactor evidence="7">
        <name>Zn(2+)</name>
        <dbReference type="ChEBI" id="CHEBI:29105"/>
    </cofactor>
    <text evidence="7">Binds 1 zinc ion per subunit.</text>
</comment>
<organism evidence="9 10">
    <name type="scientific">Smittium culicis</name>
    <dbReference type="NCBI Taxonomy" id="133412"/>
    <lineage>
        <taxon>Eukaryota</taxon>
        <taxon>Fungi</taxon>
        <taxon>Fungi incertae sedis</taxon>
        <taxon>Zoopagomycota</taxon>
        <taxon>Kickxellomycotina</taxon>
        <taxon>Harpellomycetes</taxon>
        <taxon>Harpellales</taxon>
        <taxon>Legeriomycetaceae</taxon>
        <taxon>Smittium</taxon>
    </lineage>
</organism>
<proteinExistence type="inferred from homology"/>
<dbReference type="InterPro" id="IPR015892">
    <property type="entry name" value="Carbonic_anhydrase_CS"/>
</dbReference>
<evidence type="ECO:0000256" key="4">
    <source>
        <dbReference type="ARBA" id="ARBA00022833"/>
    </source>
</evidence>
<evidence type="ECO:0000256" key="6">
    <source>
        <dbReference type="ARBA" id="ARBA00048348"/>
    </source>
</evidence>
<dbReference type="Pfam" id="PF00484">
    <property type="entry name" value="Pro_CA"/>
    <property type="match status" value="1"/>
</dbReference>
<dbReference type="GO" id="GO:0034599">
    <property type="term" value="P:cellular response to oxidative stress"/>
    <property type="evidence" value="ECO:0007669"/>
    <property type="project" value="TreeGrafter"/>
</dbReference>
<dbReference type="PANTHER" id="PTHR11002:SF76">
    <property type="entry name" value="CARBONIC ANHYDRASE"/>
    <property type="match status" value="1"/>
</dbReference>
<comment type="caution">
    <text evidence="9">The sequence shown here is derived from an EMBL/GenBank/DDBJ whole genome shotgun (WGS) entry which is preliminary data.</text>
</comment>
<keyword evidence="3 7" id="KW-0479">Metal-binding</keyword>
<dbReference type="Gene3D" id="3.40.1050.10">
    <property type="entry name" value="Carbonic anhydrase"/>
    <property type="match status" value="1"/>
</dbReference>
<dbReference type="GO" id="GO:0004089">
    <property type="term" value="F:carbonate dehydratase activity"/>
    <property type="evidence" value="ECO:0007669"/>
    <property type="project" value="UniProtKB-UniRule"/>
</dbReference>
<dbReference type="PROSITE" id="PS00705">
    <property type="entry name" value="PROK_CO2_ANHYDRASE_2"/>
    <property type="match status" value="1"/>
</dbReference>
<dbReference type="PANTHER" id="PTHR11002">
    <property type="entry name" value="CARBONIC ANHYDRASE"/>
    <property type="match status" value="1"/>
</dbReference>
<gene>
    <name evidence="9" type="ORF">AYI70_g3860</name>
</gene>